<feature type="non-terminal residue" evidence="3">
    <location>
        <position position="378"/>
    </location>
</feature>
<feature type="region of interest" description="Disordered" evidence="2">
    <location>
        <begin position="285"/>
        <end position="321"/>
    </location>
</feature>
<feature type="non-terminal residue" evidence="3">
    <location>
        <position position="1"/>
    </location>
</feature>
<dbReference type="OrthoDB" id="10029564at2759"/>
<dbReference type="AlphaFoldDB" id="A0A8S3ZRC7"/>
<feature type="compositionally biased region" description="Basic and acidic residues" evidence="2">
    <location>
        <begin position="26"/>
        <end position="35"/>
    </location>
</feature>
<reference evidence="3" key="1">
    <citation type="submission" date="2021-04" db="EMBL/GenBank/DDBJ databases">
        <authorList>
            <consortium name="Molecular Ecology Group"/>
        </authorList>
    </citation>
    <scope>NUCLEOTIDE SEQUENCE</scope>
</reference>
<keyword evidence="1" id="KW-0677">Repeat</keyword>
<keyword evidence="4" id="KW-1185">Reference proteome</keyword>
<dbReference type="InterPro" id="IPR036034">
    <property type="entry name" value="PDZ_sf"/>
</dbReference>
<evidence type="ECO:0000256" key="2">
    <source>
        <dbReference type="SAM" id="MobiDB-lite"/>
    </source>
</evidence>
<accession>A0A8S3ZRC7</accession>
<dbReference type="GO" id="GO:0032426">
    <property type="term" value="C:stereocilium tip"/>
    <property type="evidence" value="ECO:0007669"/>
    <property type="project" value="TreeGrafter"/>
</dbReference>
<comment type="caution">
    <text evidence="3">The sequence shown here is derived from an EMBL/GenBank/DDBJ whole genome shotgun (WGS) entry which is preliminary data.</text>
</comment>
<dbReference type="GO" id="GO:0005886">
    <property type="term" value="C:plasma membrane"/>
    <property type="evidence" value="ECO:0007669"/>
    <property type="project" value="TreeGrafter"/>
</dbReference>
<dbReference type="SUPFAM" id="SSF50156">
    <property type="entry name" value="PDZ domain-like"/>
    <property type="match status" value="1"/>
</dbReference>
<feature type="region of interest" description="Disordered" evidence="2">
    <location>
        <begin position="26"/>
        <end position="63"/>
    </location>
</feature>
<gene>
    <name evidence="3" type="ORF">CUNI_LOCUS15600</name>
</gene>
<feature type="region of interest" description="Disordered" evidence="2">
    <location>
        <begin position="343"/>
        <end position="378"/>
    </location>
</feature>
<sequence length="378" mass="42207">IIKAATRLRVTVSRVGRIPSSHSVHEAYRWTDPRGRPVSPPLDRGGSAPGDDDERRRSGSQMLKASDERKINIVLQKGQGLGILIRGGKEYGLGIFVSGIDPYSVAENAGMKKIFSRGVGTQLMLTSSMGKVAQKEQIYEQARLLLNDSEHATLNYYLSEYEKKTINIRGMAHALLELLNTPAKLTLMSEIRATVRPADLATFDQLIAKSDLEKSLNQARKLLAPDMISLSSFDSEDVIDMEKYKRTMFSHPRSDLLKSQPMDILHFDDSAEMDSDSYDLLETSQRLSRSTPNLTNIGQTYNSQEQTTSRRRSRSPWAVFSTNRKSKSKEALWNTDSRAEIGNSEADFIKTKMDYPSDDSGVEINGHAQKDSQSASHS</sequence>
<dbReference type="PANTHER" id="PTHR23116:SF29">
    <property type="entry name" value="PDZ DOMAIN-CONTAINING PROTEIN 7"/>
    <property type="match status" value="1"/>
</dbReference>
<dbReference type="InterPro" id="IPR051844">
    <property type="entry name" value="USH2_Complex_Protein"/>
</dbReference>
<evidence type="ECO:0000313" key="4">
    <source>
        <dbReference type="Proteomes" id="UP000678393"/>
    </source>
</evidence>
<dbReference type="Gene3D" id="1.20.1160.20">
    <property type="match status" value="1"/>
</dbReference>
<evidence type="ECO:0008006" key="5">
    <source>
        <dbReference type="Google" id="ProtNLM"/>
    </source>
</evidence>
<dbReference type="Proteomes" id="UP000678393">
    <property type="component" value="Unassembled WGS sequence"/>
</dbReference>
<dbReference type="GO" id="GO:0002142">
    <property type="term" value="C:stereocilia ankle link complex"/>
    <property type="evidence" value="ECO:0007669"/>
    <property type="project" value="TreeGrafter"/>
</dbReference>
<protein>
    <recommendedName>
        <fullName evidence="5">Whirlin</fullName>
    </recommendedName>
</protein>
<evidence type="ECO:0000256" key="1">
    <source>
        <dbReference type="ARBA" id="ARBA00022737"/>
    </source>
</evidence>
<dbReference type="GO" id="GO:0005929">
    <property type="term" value="C:cilium"/>
    <property type="evidence" value="ECO:0007669"/>
    <property type="project" value="TreeGrafter"/>
</dbReference>
<proteinExistence type="predicted"/>
<evidence type="ECO:0000313" key="3">
    <source>
        <dbReference type="EMBL" id="CAG5130042.1"/>
    </source>
</evidence>
<feature type="compositionally biased region" description="Polar residues" evidence="2">
    <location>
        <begin position="285"/>
        <end position="307"/>
    </location>
</feature>
<dbReference type="PANTHER" id="PTHR23116">
    <property type="entry name" value="PDZ DOMAIN CONTAINING WHIRLIN AND HARMONIN-RELATED"/>
    <property type="match status" value="1"/>
</dbReference>
<name>A0A8S3ZRC7_9EUPU</name>
<dbReference type="EMBL" id="CAJHNH020003813">
    <property type="protein sequence ID" value="CAG5130042.1"/>
    <property type="molecule type" value="Genomic_DNA"/>
</dbReference>
<organism evidence="3 4">
    <name type="scientific">Candidula unifasciata</name>
    <dbReference type="NCBI Taxonomy" id="100452"/>
    <lineage>
        <taxon>Eukaryota</taxon>
        <taxon>Metazoa</taxon>
        <taxon>Spiralia</taxon>
        <taxon>Lophotrochozoa</taxon>
        <taxon>Mollusca</taxon>
        <taxon>Gastropoda</taxon>
        <taxon>Heterobranchia</taxon>
        <taxon>Euthyneura</taxon>
        <taxon>Panpulmonata</taxon>
        <taxon>Eupulmonata</taxon>
        <taxon>Stylommatophora</taxon>
        <taxon>Helicina</taxon>
        <taxon>Helicoidea</taxon>
        <taxon>Geomitridae</taxon>
        <taxon>Candidula</taxon>
    </lineage>
</organism>
<dbReference type="Gene3D" id="2.30.42.10">
    <property type="match status" value="1"/>
</dbReference>